<evidence type="ECO:0000313" key="3">
    <source>
        <dbReference type="EMBL" id="CDW57932.1"/>
    </source>
</evidence>
<dbReference type="InterPro" id="IPR040801">
    <property type="entry name" value="Ski2_N"/>
</dbReference>
<evidence type="ECO:0000313" key="4">
    <source>
        <dbReference type="Proteomes" id="UP000030665"/>
    </source>
</evidence>
<dbReference type="AlphaFoldDB" id="A0A077ZC05"/>
<name>A0A077ZC05_TRITR</name>
<protein>
    <submittedName>
        <fullName evidence="3">Helicase SKI2W</fullName>
    </submittedName>
</protein>
<keyword evidence="3" id="KW-0378">Hydrolase</keyword>
<proteinExistence type="predicted"/>
<evidence type="ECO:0000256" key="1">
    <source>
        <dbReference type="SAM" id="MobiDB-lite"/>
    </source>
</evidence>
<feature type="region of interest" description="Disordered" evidence="1">
    <location>
        <begin position="174"/>
        <end position="194"/>
    </location>
</feature>
<dbReference type="GO" id="GO:0004386">
    <property type="term" value="F:helicase activity"/>
    <property type="evidence" value="ECO:0007669"/>
    <property type="project" value="UniProtKB-KW"/>
</dbReference>
<sequence length="194" mass="21786">MSDEAVSRLLQSLRKQAEHELLLELLDMTVEEDLIPTMGQWDGGVDSNCLFDDDAQFNDLEVKVVRDEHTGEVANYREAIEETPDTASSVLSLSREINTDNVQFTGISGGIPFMPGQEKMAGKRIVPLLLNPHSTFFKLPPQPTEGRIRTTPDSLYRVDGIPKRFIQTRAQTTGDEMPPMQHTMDPQHAGNYIF</sequence>
<organism evidence="3 4">
    <name type="scientific">Trichuris trichiura</name>
    <name type="common">Whipworm</name>
    <name type="synonym">Trichocephalus trichiurus</name>
    <dbReference type="NCBI Taxonomy" id="36087"/>
    <lineage>
        <taxon>Eukaryota</taxon>
        <taxon>Metazoa</taxon>
        <taxon>Ecdysozoa</taxon>
        <taxon>Nematoda</taxon>
        <taxon>Enoplea</taxon>
        <taxon>Dorylaimia</taxon>
        <taxon>Trichinellida</taxon>
        <taxon>Trichuridae</taxon>
        <taxon>Trichuris</taxon>
    </lineage>
</organism>
<dbReference type="EMBL" id="HG806237">
    <property type="protein sequence ID" value="CDW57932.1"/>
    <property type="molecule type" value="Genomic_DNA"/>
</dbReference>
<keyword evidence="4" id="KW-1185">Reference proteome</keyword>
<keyword evidence="3" id="KW-0547">Nucleotide-binding</keyword>
<accession>A0A077ZC05</accession>
<gene>
    <name evidence="3" type="ORF">TTRE_0000623201</name>
</gene>
<reference evidence="3" key="2">
    <citation type="submission" date="2014-03" db="EMBL/GenBank/DDBJ databases">
        <title>The whipworm genome and dual-species transcriptomics of an intimate host-pathogen interaction.</title>
        <authorList>
            <person name="Foth B.J."/>
            <person name="Tsai I.J."/>
            <person name="Reid A.J."/>
            <person name="Bancroft A.J."/>
            <person name="Nichol S."/>
            <person name="Tracey A."/>
            <person name="Holroyd N."/>
            <person name="Cotton J.A."/>
            <person name="Stanley E.J."/>
            <person name="Zarowiecki M."/>
            <person name="Liu J.Z."/>
            <person name="Huckvale T."/>
            <person name="Cooper P.J."/>
            <person name="Grencis R.K."/>
            <person name="Berriman M."/>
        </authorList>
    </citation>
    <scope>NUCLEOTIDE SEQUENCE [LARGE SCALE GENOMIC DNA]</scope>
</reference>
<dbReference type="Pfam" id="PF17911">
    <property type="entry name" value="Ski2_N"/>
    <property type="match status" value="1"/>
</dbReference>
<reference evidence="3" key="1">
    <citation type="submission" date="2014-01" db="EMBL/GenBank/DDBJ databases">
        <authorList>
            <person name="Aslett M."/>
        </authorList>
    </citation>
    <scope>NUCLEOTIDE SEQUENCE</scope>
</reference>
<dbReference type="Proteomes" id="UP000030665">
    <property type="component" value="Unassembled WGS sequence"/>
</dbReference>
<feature type="domain" description="Ski2 N-terminal" evidence="2">
    <location>
        <begin position="40"/>
        <end position="117"/>
    </location>
</feature>
<keyword evidence="3" id="KW-0347">Helicase</keyword>
<evidence type="ECO:0000259" key="2">
    <source>
        <dbReference type="Pfam" id="PF17911"/>
    </source>
</evidence>
<keyword evidence="3" id="KW-0067">ATP-binding</keyword>